<name>A0A7R9IXR2_TIMCA</name>
<dbReference type="AlphaFoldDB" id="A0A7R9IXR2"/>
<accession>A0A7R9IXR2</accession>
<gene>
    <name evidence="2" type="ORF">TCMB3V08_LOCUS1453</name>
</gene>
<proteinExistence type="predicted"/>
<dbReference type="EMBL" id="OE179396">
    <property type="protein sequence ID" value="CAD7568698.1"/>
    <property type="molecule type" value="Genomic_DNA"/>
</dbReference>
<evidence type="ECO:0000313" key="2">
    <source>
        <dbReference type="EMBL" id="CAD7568698.1"/>
    </source>
</evidence>
<feature type="region of interest" description="Disordered" evidence="1">
    <location>
        <begin position="154"/>
        <end position="189"/>
    </location>
</feature>
<feature type="region of interest" description="Disordered" evidence="1">
    <location>
        <begin position="1"/>
        <end position="23"/>
    </location>
</feature>
<organism evidence="2">
    <name type="scientific">Timema californicum</name>
    <name type="common">California timema</name>
    <name type="synonym">Walking stick</name>
    <dbReference type="NCBI Taxonomy" id="61474"/>
    <lineage>
        <taxon>Eukaryota</taxon>
        <taxon>Metazoa</taxon>
        <taxon>Ecdysozoa</taxon>
        <taxon>Arthropoda</taxon>
        <taxon>Hexapoda</taxon>
        <taxon>Insecta</taxon>
        <taxon>Pterygota</taxon>
        <taxon>Neoptera</taxon>
        <taxon>Polyneoptera</taxon>
        <taxon>Phasmatodea</taxon>
        <taxon>Timematodea</taxon>
        <taxon>Timematoidea</taxon>
        <taxon>Timematidae</taxon>
        <taxon>Timema</taxon>
    </lineage>
</organism>
<feature type="compositionally biased region" description="Basic and acidic residues" evidence="1">
    <location>
        <begin position="163"/>
        <end position="174"/>
    </location>
</feature>
<protein>
    <submittedName>
        <fullName evidence="2">(California timema) hypothetical protein</fullName>
    </submittedName>
</protein>
<evidence type="ECO:0000256" key="1">
    <source>
        <dbReference type="SAM" id="MobiDB-lite"/>
    </source>
</evidence>
<reference evidence="2" key="1">
    <citation type="submission" date="2020-11" db="EMBL/GenBank/DDBJ databases">
        <authorList>
            <person name="Tran Van P."/>
        </authorList>
    </citation>
    <scope>NUCLEOTIDE SEQUENCE</scope>
</reference>
<feature type="region of interest" description="Disordered" evidence="1">
    <location>
        <begin position="57"/>
        <end position="83"/>
    </location>
</feature>
<sequence length="189" mass="20258">MNPHLRGGRVENHLGKSTPVHPTEILTSISPSSAVELNTTSALANYTIEAGYVKEGSSPGTVPVKVSPLQEPEKPPRAHPTEIRTSISPSSAVELNTTSALAIYATEAGRCHLELSVAPHLRRTKFDYETGSWSCLLSLSLISGPDMNLDEPLEVTASGVEPRTTKESDERRGGGEMSDEEIPNFPQGV</sequence>
<feature type="compositionally biased region" description="Basic and acidic residues" evidence="1">
    <location>
        <begin position="71"/>
        <end position="82"/>
    </location>
</feature>